<proteinExistence type="predicted"/>
<dbReference type="SUPFAM" id="SSF53474">
    <property type="entry name" value="alpha/beta-Hydrolases"/>
    <property type="match status" value="1"/>
</dbReference>
<evidence type="ECO:0000313" key="2">
    <source>
        <dbReference type="EMBL" id="KKL96428.1"/>
    </source>
</evidence>
<dbReference type="PANTHER" id="PTHR45763:SF46">
    <property type="entry name" value="AB HYDROLASE-1 DOMAIN-CONTAINING PROTEIN"/>
    <property type="match status" value="1"/>
</dbReference>
<dbReference type="EMBL" id="LAZR01018435">
    <property type="protein sequence ID" value="KKL96428.1"/>
    <property type="molecule type" value="Genomic_DNA"/>
</dbReference>
<dbReference type="PANTHER" id="PTHR45763">
    <property type="entry name" value="HYDROLASE, ALPHA/BETA FOLD FAMILY PROTEIN, EXPRESSED-RELATED"/>
    <property type="match status" value="1"/>
</dbReference>
<dbReference type="Gene3D" id="3.40.50.1820">
    <property type="entry name" value="alpha/beta hydrolase"/>
    <property type="match status" value="1"/>
</dbReference>
<evidence type="ECO:0000259" key="1">
    <source>
        <dbReference type="Pfam" id="PF00561"/>
    </source>
</evidence>
<dbReference type="InterPro" id="IPR000073">
    <property type="entry name" value="AB_hydrolase_1"/>
</dbReference>
<protein>
    <recommendedName>
        <fullName evidence="1">AB hydrolase-1 domain-containing protein</fullName>
    </recommendedName>
</protein>
<sequence>MNTLKLKDGRHLAFEQYGTENGIPVIHQHGFGDSRLARHPDNKLTIEAGIRLITVDRPGYGESSPHPGRTLLNWVPDIEQLANQLKIDKFGVMSHSGGSPYALAIAYKLKNRVSKVVLVSPQGPLNVPGASETMHKSFGLLLKLGWIKPLVRIAGNSEAKRANSDIAKYADNWLKESPEPDKILFANQALRKMFEEGMKEAFKQGAAGWVSDVFTGIKWGFTPEEIQTPVKIFHGSADELLFAEMGRRLAQRLPHADFQLYKGEGHYCIFNHWSEILSTFSKGKK</sequence>
<dbReference type="Pfam" id="PF00561">
    <property type="entry name" value="Abhydrolase_1"/>
    <property type="match status" value="1"/>
</dbReference>
<accession>A0A0F9GCG1</accession>
<organism evidence="2">
    <name type="scientific">marine sediment metagenome</name>
    <dbReference type="NCBI Taxonomy" id="412755"/>
    <lineage>
        <taxon>unclassified sequences</taxon>
        <taxon>metagenomes</taxon>
        <taxon>ecological metagenomes</taxon>
    </lineage>
</organism>
<name>A0A0F9GCG1_9ZZZZ</name>
<dbReference type="InterPro" id="IPR029058">
    <property type="entry name" value="AB_hydrolase_fold"/>
</dbReference>
<gene>
    <name evidence="2" type="ORF">LCGC14_1844590</name>
</gene>
<dbReference type="AlphaFoldDB" id="A0A0F9GCG1"/>
<reference evidence="2" key="1">
    <citation type="journal article" date="2015" name="Nature">
        <title>Complex archaea that bridge the gap between prokaryotes and eukaryotes.</title>
        <authorList>
            <person name="Spang A."/>
            <person name="Saw J.H."/>
            <person name="Jorgensen S.L."/>
            <person name="Zaremba-Niedzwiedzka K."/>
            <person name="Martijn J."/>
            <person name="Lind A.E."/>
            <person name="van Eijk R."/>
            <person name="Schleper C."/>
            <person name="Guy L."/>
            <person name="Ettema T.J."/>
        </authorList>
    </citation>
    <scope>NUCLEOTIDE SEQUENCE</scope>
</reference>
<feature type="domain" description="AB hydrolase-1" evidence="1">
    <location>
        <begin position="24"/>
        <end position="270"/>
    </location>
</feature>
<comment type="caution">
    <text evidence="2">The sequence shown here is derived from an EMBL/GenBank/DDBJ whole genome shotgun (WGS) entry which is preliminary data.</text>
</comment>